<evidence type="ECO:0000256" key="6">
    <source>
        <dbReference type="ARBA" id="ARBA00023004"/>
    </source>
</evidence>
<evidence type="ECO:0000256" key="2">
    <source>
        <dbReference type="ARBA" id="ARBA00022485"/>
    </source>
</evidence>
<dbReference type="InterPro" id="IPR058240">
    <property type="entry name" value="rSAM_sf"/>
</dbReference>
<dbReference type="Pfam" id="PF06463">
    <property type="entry name" value="Mob_synth_C"/>
    <property type="match status" value="1"/>
</dbReference>
<feature type="binding site" evidence="12">
    <location>
        <position position="330"/>
    </location>
    <ligand>
        <name>[4Fe-4S] cluster</name>
        <dbReference type="ChEBI" id="CHEBI:49883"/>
        <label>2</label>
        <note>4Fe-4S-substrate</note>
    </ligand>
</feature>
<dbReference type="HAMAP" id="MF_01225_B">
    <property type="entry name" value="MoaA_B"/>
    <property type="match status" value="1"/>
</dbReference>
<dbReference type="SUPFAM" id="SSF102114">
    <property type="entry name" value="Radical SAM enzymes"/>
    <property type="match status" value="1"/>
</dbReference>
<evidence type="ECO:0000256" key="4">
    <source>
        <dbReference type="ARBA" id="ARBA00022723"/>
    </source>
</evidence>
<dbReference type="InterPro" id="IPR013483">
    <property type="entry name" value="MoaA"/>
</dbReference>
<dbReference type="GO" id="GO:0051539">
    <property type="term" value="F:4 iron, 4 sulfur cluster binding"/>
    <property type="evidence" value="ECO:0007669"/>
    <property type="project" value="UniProtKB-UniRule"/>
</dbReference>
<dbReference type="CDD" id="cd21117">
    <property type="entry name" value="Twitch_MoaA"/>
    <property type="match status" value="1"/>
</dbReference>
<dbReference type="RefSeq" id="WP_016474979.1">
    <property type="nucleotide sequence ID" value="NZ_KE150480.1"/>
</dbReference>
<feature type="domain" description="Radical SAM core" evidence="14">
    <location>
        <begin position="56"/>
        <end position="279"/>
    </location>
</feature>
<feature type="binding site" evidence="12">
    <location>
        <position position="123"/>
    </location>
    <ligand>
        <name>S-adenosyl-L-methionine</name>
        <dbReference type="ChEBI" id="CHEBI:59789"/>
    </ligand>
</feature>
<dbReference type="NCBIfam" id="TIGR02666">
    <property type="entry name" value="moaA"/>
    <property type="match status" value="1"/>
</dbReference>
<dbReference type="PROSITE" id="PS51918">
    <property type="entry name" value="RADICAL_SAM"/>
    <property type="match status" value="1"/>
</dbReference>
<feature type="binding site" evidence="12">
    <location>
        <position position="249"/>
    </location>
    <ligand>
        <name>S-adenosyl-L-methionine</name>
        <dbReference type="ChEBI" id="CHEBI:59789"/>
    </ligand>
</feature>
<dbReference type="PROSITE" id="PS01305">
    <property type="entry name" value="MOAA_NIFB_PQQE"/>
    <property type="match status" value="1"/>
</dbReference>
<feature type="binding site" evidence="12">
    <location>
        <position position="316"/>
    </location>
    <ligand>
        <name>[4Fe-4S] cluster</name>
        <dbReference type="ChEBI" id="CHEBI:49883"/>
        <label>2</label>
        <note>4Fe-4S-substrate</note>
    </ligand>
</feature>
<evidence type="ECO:0000313" key="15">
    <source>
        <dbReference type="EMBL" id="EPD98139.1"/>
    </source>
</evidence>
<organism evidence="15 16">
    <name type="scientific">Sutterella wadsworthensis HGA0223</name>
    <dbReference type="NCBI Taxonomy" id="1203554"/>
    <lineage>
        <taxon>Bacteria</taxon>
        <taxon>Pseudomonadati</taxon>
        <taxon>Pseudomonadota</taxon>
        <taxon>Betaproteobacteria</taxon>
        <taxon>Burkholderiales</taxon>
        <taxon>Sutterellaceae</taxon>
        <taxon>Sutterella</taxon>
    </lineage>
</organism>
<comment type="cofactor">
    <cofactor evidence="12">
        <name>[4Fe-4S] cluster</name>
        <dbReference type="ChEBI" id="CHEBI:49883"/>
    </cofactor>
    <text evidence="12">Binds 2 [4Fe-4S] clusters. Binds 1 [4Fe-4S] cluster coordinated with 3 cysteines and an exchangeable S-adenosyl-L-methionine and 1 [4Fe-4S] cluster coordinated with 3 cysteines and the GTP-derived substrate.</text>
</comment>
<comment type="similarity">
    <text evidence="12">Belongs to the radical SAM superfamily. MoaA family.</text>
</comment>
<dbReference type="GO" id="GO:1904047">
    <property type="term" value="F:S-adenosyl-L-methionine binding"/>
    <property type="evidence" value="ECO:0007669"/>
    <property type="project" value="UniProtKB-UniRule"/>
</dbReference>
<dbReference type="eggNOG" id="COG2896">
    <property type="taxonomic scope" value="Bacteria"/>
</dbReference>
<feature type="binding site" evidence="12">
    <location>
        <begin position="318"/>
        <end position="320"/>
    </location>
    <ligand>
        <name>GTP</name>
        <dbReference type="ChEBI" id="CHEBI:37565"/>
    </ligand>
</feature>
<dbReference type="InterPro" id="IPR010505">
    <property type="entry name" value="MoaA_twitch"/>
</dbReference>
<dbReference type="SFLD" id="SFLDG01386">
    <property type="entry name" value="main_SPASM_domain-containing"/>
    <property type="match status" value="1"/>
</dbReference>
<dbReference type="InterPro" id="IPR013785">
    <property type="entry name" value="Aldolase_TIM"/>
</dbReference>
<dbReference type="PANTHER" id="PTHR22960:SF0">
    <property type="entry name" value="MOLYBDENUM COFACTOR BIOSYNTHESIS PROTEIN 1"/>
    <property type="match status" value="1"/>
</dbReference>
<evidence type="ECO:0000256" key="11">
    <source>
        <dbReference type="ARBA" id="ARBA00048697"/>
    </source>
</evidence>
<evidence type="ECO:0000256" key="12">
    <source>
        <dbReference type="HAMAP-Rule" id="MF_01225"/>
    </source>
</evidence>
<dbReference type="Proteomes" id="UP000014400">
    <property type="component" value="Unassembled WGS sequence"/>
</dbReference>
<feature type="binding site" evidence="12">
    <location>
        <position position="313"/>
    </location>
    <ligand>
        <name>[4Fe-4S] cluster</name>
        <dbReference type="ChEBI" id="CHEBI:49883"/>
        <label>2</label>
        <note>4Fe-4S-substrate</note>
    </ligand>
</feature>
<dbReference type="EMBL" id="ATCF01000027">
    <property type="protein sequence ID" value="EPD98139.1"/>
    <property type="molecule type" value="Genomic_DNA"/>
</dbReference>
<dbReference type="SFLD" id="SFLDS00029">
    <property type="entry name" value="Radical_SAM"/>
    <property type="match status" value="1"/>
</dbReference>
<dbReference type="GO" id="GO:0046872">
    <property type="term" value="F:metal ion binding"/>
    <property type="evidence" value="ECO:0007669"/>
    <property type="project" value="UniProtKB-KW"/>
</dbReference>
<evidence type="ECO:0000313" key="16">
    <source>
        <dbReference type="Proteomes" id="UP000014400"/>
    </source>
</evidence>
<feature type="region of interest" description="Disordered" evidence="13">
    <location>
        <begin position="1"/>
        <end position="51"/>
    </location>
</feature>
<feature type="binding site" evidence="12">
    <location>
        <position position="154"/>
    </location>
    <ligand>
        <name>GTP</name>
        <dbReference type="ChEBI" id="CHEBI:37565"/>
    </ligand>
</feature>
<keyword evidence="16" id="KW-1185">Reference proteome</keyword>
<dbReference type="STRING" id="1203554.HMPREF1476_01845"/>
<dbReference type="InterPro" id="IPR006638">
    <property type="entry name" value="Elp3/MiaA/NifB-like_rSAM"/>
</dbReference>
<keyword evidence="4 12" id="KW-0479">Metal-binding</keyword>
<keyword evidence="6 12" id="KW-0408">Iron</keyword>
<evidence type="ECO:0000256" key="10">
    <source>
        <dbReference type="ARBA" id="ARBA00023239"/>
    </source>
</evidence>
<feature type="binding site" evidence="12">
    <location>
        <position position="178"/>
    </location>
    <ligand>
        <name>S-adenosyl-L-methionine</name>
        <dbReference type="ChEBI" id="CHEBI:59789"/>
    </ligand>
</feature>
<comment type="function">
    <text evidence="12">Catalyzes the cyclization of GTP to (8S)-3',8-cyclo-7,8-dihydroguanosine 5'-triphosphate.</text>
</comment>
<evidence type="ECO:0000256" key="3">
    <source>
        <dbReference type="ARBA" id="ARBA00022691"/>
    </source>
</evidence>
<accession>S3CC51</accession>
<keyword evidence="3 12" id="KW-0949">S-adenosyl-L-methionine</keyword>
<comment type="pathway">
    <text evidence="12">Cofactor biosynthesis; molybdopterin biosynthesis.</text>
</comment>
<dbReference type="GO" id="GO:0061798">
    <property type="term" value="F:GTP 3',8'-cyclase activity"/>
    <property type="evidence" value="ECO:0007669"/>
    <property type="project" value="UniProtKB-UniRule"/>
</dbReference>
<dbReference type="Pfam" id="PF04055">
    <property type="entry name" value="Radical_SAM"/>
    <property type="match status" value="1"/>
</dbReference>
<dbReference type="CDD" id="cd01335">
    <property type="entry name" value="Radical_SAM"/>
    <property type="match status" value="1"/>
</dbReference>
<feature type="binding site" evidence="12">
    <location>
        <position position="65"/>
    </location>
    <ligand>
        <name>GTP</name>
        <dbReference type="ChEBI" id="CHEBI:37565"/>
    </ligand>
</feature>
<feature type="binding site" evidence="12">
    <location>
        <position position="72"/>
    </location>
    <ligand>
        <name>[4Fe-4S] cluster</name>
        <dbReference type="ChEBI" id="CHEBI:49883"/>
        <label>1</label>
        <note>4Fe-4S-S-AdoMet</note>
    </ligand>
</feature>
<keyword evidence="8 12" id="KW-0342">GTP-binding</keyword>
<comment type="subunit">
    <text evidence="12">Monomer and homodimer.</text>
</comment>
<keyword evidence="2 12" id="KW-0004">4Fe-4S</keyword>
<dbReference type="HOGENOM" id="CLU_009273_0_1_4"/>
<evidence type="ECO:0000256" key="1">
    <source>
        <dbReference type="ARBA" id="ARBA00012167"/>
    </source>
</evidence>
<keyword evidence="5 12" id="KW-0547">Nucleotide-binding</keyword>
<dbReference type="SMART" id="SM00729">
    <property type="entry name" value="Elp3"/>
    <property type="match status" value="1"/>
</dbReference>
<feature type="binding site" evidence="12">
    <location>
        <position position="215"/>
    </location>
    <ligand>
        <name>GTP</name>
        <dbReference type="ChEBI" id="CHEBI:37565"/>
    </ligand>
</feature>
<keyword evidence="9 12" id="KW-0501">Molybdenum cofactor biosynthesis</keyword>
<comment type="caution">
    <text evidence="15">The sequence shown here is derived from an EMBL/GenBank/DDBJ whole genome shotgun (WGS) entry which is preliminary data.</text>
</comment>
<protein>
    <recommendedName>
        <fullName evidence="1 12">GTP 3',8-cyclase</fullName>
        <ecNumber evidence="1 12">4.1.99.22</ecNumber>
    </recommendedName>
    <alternativeName>
        <fullName evidence="12">Molybdenum cofactor biosynthesis protein A</fullName>
    </alternativeName>
</protein>
<dbReference type="GO" id="GO:0006777">
    <property type="term" value="P:Mo-molybdopterin cofactor biosynthetic process"/>
    <property type="evidence" value="ECO:0007669"/>
    <property type="project" value="UniProtKB-UniRule"/>
</dbReference>
<dbReference type="InterPro" id="IPR000385">
    <property type="entry name" value="MoaA_NifB_PqqE_Fe-S-bd_CS"/>
</dbReference>
<dbReference type="EC" id="4.1.99.22" evidence="1 12"/>
<dbReference type="GO" id="GO:0061799">
    <property type="term" value="F:cyclic pyranopterin monophosphate synthase activity"/>
    <property type="evidence" value="ECO:0007669"/>
    <property type="project" value="TreeGrafter"/>
</dbReference>
<dbReference type="InterPro" id="IPR050105">
    <property type="entry name" value="MoCo_biosynth_MoaA/MoaC"/>
</dbReference>
<feature type="binding site" evidence="12">
    <location>
        <position position="76"/>
    </location>
    <ligand>
        <name>[4Fe-4S] cluster</name>
        <dbReference type="ChEBI" id="CHEBI:49883"/>
        <label>1</label>
        <note>4Fe-4S-S-AdoMet</note>
    </ligand>
</feature>
<evidence type="ECO:0000256" key="13">
    <source>
        <dbReference type="SAM" id="MobiDB-lite"/>
    </source>
</evidence>
<keyword evidence="10 12" id="KW-0456">Lyase</keyword>
<comment type="catalytic activity">
    <reaction evidence="11 12">
        <text>GTP + AH2 + S-adenosyl-L-methionine = (8S)-3',8-cyclo-7,8-dihydroguanosine 5'-triphosphate + 5'-deoxyadenosine + L-methionine + A + H(+)</text>
        <dbReference type="Rhea" id="RHEA:49576"/>
        <dbReference type="ChEBI" id="CHEBI:13193"/>
        <dbReference type="ChEBI" id="CHEBI:15378"/>
        <dbReference type="ChEBI" id="CHEBI:17319"/>
        <dbReference type="ChEBI" id="CHEBI:17499"/>
        <dbReference type="ChEBI" id="CHEBI:37565"/>
        <dbReference type="ChEBI" id="CHEBI:57844"/>
        <dbReference type="ChEBI" id="CHEBI:59789"/>
        <dbReference type="ChEBI" id="CHEBI:131766"/>
        <dbReference type="EC" id="4.1.99.22"/>
    </reaction>
</comment>
<keyword evidence="7 12" id="KW-0411">Iron-sulfur</keyword>
<evidence type="ECO:0000256" key="9">
    <source>
        <dbReference type="ARBA" id="ARBA00023150"/>
    </source>
</evidence>
<evidence type="ECO:0000259" key="14">
    <source>
        <dbReference type="PROSITE" id="PS51918"/>
    </source>
</evidence>
<feature type="binding site" evidence="12">
    <location>
        <position position="119"/>
    </location>
    <ligand>
        <name>GTP</name>
        <dbReference type="ChEBI" id="CHEBI:37565"/>
    </ligand>
</feature>
<name>S3CC51_9BURK</name>
<sequence>MITDPTLSSTDPKPSAPKAPKVIRITPRPALPIPQSGPVTRAPRPDGLPGTRWIDRLGRPLTDLRISVTDHCNFRCRYCMPKEKYAQNHNFLAMTELLTFDEILRVSRIAVANGIEKIRLTGGEPLLRKGIENLVAQLAALRTPAGKPIDLAMTTNGSLLIKKAQALKDAGLGRITVSLDGIDEDIFQSFNDVGYPAAKVLEAIDFARQVGFKVKVNTVVKKGVNEGEILKICEVFRGTGVTPRFIEYMDVGNANDWRMDEVVPSREVVARIAQRWPVESLSPTAPGETAARWRYLDGGGEFGVISSVTRAFCRTCSRVRLSMEGRLYLCLFASIGCDLRTMLRGGCTDSELETAIGRIWSAREDRYSELRSMGAAPSRQKVEMNYIGG</sequence>
<feature type="binding site" evidence="12">
    <location>
        <position position="79"/>
    </location>
    <ligand>
        <name>[4Fe-4S] cluster</name>
        <dbReference type="ChEBI" id="CHEBI:49883"/>
        <label>1</label>
        <note>4Fe-4S-S-AdoMet</note>
    </ligand>
</feature>
<feature type="compositionally biased region" description="Polar residues" evidence="13">
    <location>
        <begin position="1"/>
        <end position="12"/>
    </location>
</feature>
<proteinExistence type="inferred from homology"/>
<dbReference type="SFLD" id="SFLDG01383">
    <property type="entry name" value="cyclic_pyranopterin_phosphate"/>
    <property type="match status" value="1"/>
</dbReference>
<dbReference type="PANTHER" id="PTHR22960">
    <property type="entry name" value="MOLYBDOPTERIN COFACTOR SYNTHESIS PROTEIN A"/>
    <property type="match status" value="1"/>
</dbReference>
<evidence type="ECO:0000256" key="5">
    <source>
        <dbReference type="ARBA" id="ARBA00022741"/>
    </source>
</evidence>
<gene>
    <name evidence="12" type="primary">moaA</name>
    <name evidence="15" type="ORF">HMPREF1476_01845</name>
</gene>
<dbReference type="Gene3D" id="3.20.20.70">
    <property type="entry name" value="Aldolase class I"/>
    <property type="match status" value="1"/>
</dbReference>
<dbReference type="GO" id="GO:0005525">
    <property type="term" value="F:GTP binding"/>
    <property type="evidence" value="ECO:0007669"/>
    <property type="project" value="UniProtKB-UniRule"/>
</dbReference>
<dbReference type="InterPro" id="IPR040064">
    <property type="entry name" value="MoaA-like"/>
</dbReference>
<dbReference type="SFLD" id="SFLDG01067">
    <property type="entry name" value="SPASM/twitch_domain_containing"/>
    <property type="match status" value="1"/>
</dbReference>
<dbReference type="UniPathway" id="UPA00344"/>
<evidence type="ECO:0000256" key="7">
    <source>
        <dbReference type="ARBA" id="ARBA00023014"/>
    </source>
</evidence>
<feature type="binding site" evidence="12">
    <location>
        <position position="78"/>
    </location>
    <ligand>
        <name>S-adenosyl-L-methionine</name>
        <dbReference type="ChEBI" id="CHEBI:59789"/>
    </ligand>
</feature>
<dbReference type="PATRIC" id="fig|1203554.3.peg.1925"/>
<reference evidence="15 16" key="1">
    <citation type="submission" date="2013-04" db="EMBL/GenBank/DDBJ databases">
        <title>The Genome Sequence of Sutterella wadsworthensis HGA0223.</title>
        <authorList>
            <consortium name="The Broad Institute Genomics Platform"/>
            <person name="Earl A."/>
            <person name="Ward D."/>
            <person name="Feldgarden M."/>
            <person name="Gevers D."/>
            <person name="Schmidt T.M."/>
            <person name="Dover J."/>
            <person name="Dai D."/>
            <person name="Walker B."/>
            <person name="Young S."/>
            <person name="Zeng Q."/>
            <person name="Gargeya S."/>
            <person name="Fitzgerald M."/>
            <person name="Haas B."/>
            <person name="Abouelleil A."/>
            <person name="Allen A.W."/>
            <person name="Alvarado L."/>
            <person name="Arachchi H.M."/>
            <person name="Berlin A.M."/>
            <person name="Chapman S.B."/>
            <person name="Gainer-Dewar J."/>
            <person name="Goldberg J."/>
            <person name="Griggs A."/>
            <person name="Gujja S."/>
            <person name="Hansen M."/>
            <person name="Howarth C."/>
            <person name="Imamovic A."/>
            <person name="Ireland A."/>
            <person name="Larimer J."/>
            <person name="McCowan C."/>
            <person name="Murphy C."/>
            <person name="Pearson M."/>
            <person name="Poon T.W."/>
            <person name="Priest M."/>
            <person name="Roberts A."/>
            <person name="Saif S."/>
            <person name="Shea T."/>
            <person name="Sisk P."/>
            <person name="Sykes S."/>
            <person name="Wortman J."/>
            <person name="Nusbaum C."/>
            <person name="Birren B."/>
        </authorList>
    </citation>
    <scope>NUCLEOTIDE SEQUENCE [LARGE SCALE GENOMIC DNA]</scope>
    <source>
        <strain evidence="15 16">HGA0223</strain>
    </source>
</reference>
<dbReference type="InterPro" id="IPR007197">
    <property type="entry name" value="rSAM"/>
</dbReference>
<dbReference type="AlphaFoldDB" id="S3CC51"/>
<evidence type="ECO:0000256" key="8">
    <source>
        <dbReference type="ARBA" id="ARBA00023134"/>
    </source>
</evidence>